<keyword evidence="2 6" id="KW-0732">Signal</keyword>
<reference evidence="9" key="1">
    <citation type="submission" date="2016-06" db="EMBL/GenBank/DDBJ databases">
        <title>NZP2037 Pacbio-Illumina hybrid assembly.</title>
        <authorList>
            <person name="Ramsay J.P."/>
        </authorList>
    </citation>
    <scope>NUCLEOTIDE SEQUENCE [LARGE SCALE GENOMIC DNA]</scope>
    <source>
        <strain evidence="9">R7ANS::ICEMlSym2042</strain>
    </source>
</reference>
<dbReference type="Pfam" id="PF13505">
    <property type="entry name" value="OMP_b-brl"/>
    <property type="match status" value="1"/>
</dbReference>
<dbReference type="EMBL" id="LZTJ01000008">
    <property type="protein sequence ID" value="OBP78160.1"/>
    <property type="molecule type" value="Genomic_DNA"/>
</dbReference>
<keyword evidence="4" id="KW-0998">Cell outer membrane</keyword>
<dbReference type="PANTHER" id="PTHR34001">
    <property type="entry name" value="BLL7405 PROTEIN"/>
    <property type="match status" value="1"/>
</dbReference>
<dbReference type="InterPro" id="IPR011250">
    <property type="entry name" value="OMP/PagP_B-barrel"/>
</dbReference>
<sequence>MKGLLLASALLSLIGGQALAADAISAEPATAHDWSGVYVGGQIGYGFGKTDATYNLPNTPTIRGSQDYDTDGFLGGVQIGYNYQINSAVLGVEADVSGADIKGHSDEITSGLGDRYDTKVDWFGTLRARAGYAFDRTLIYGTGGLAFGSVENRYVDGPLDTFSEKNTKVGWTIGAGLEQAITDHWSAKFEYQYVDLRDQTIDYAPNSNTTFDNTFNAVKIGMNYKF</sequence>
<dbReference type="InterPro" id="IPR051692">
    <property type="entry name" value="OMP-like"/>
</dbReference>
<evidence type="ECO:0000313" key="8">
    <source>
        <dbReference type="EMBL" id="OBP78160.1"/>
    </source>
</evidence>
<evidence type="ECO:0000256" key="4">
    <source>
        <dbReference type="ARBA" id="ARBA00023237"/>
    </source>
</evidence>
<feature type="domain" description="Outer membrane protein beta-barrel" evidence="7">
    <location>
        <begin position="18"/>
        <end position="226"/>
    </location>
</feature>
<dbReference type="InterPro" id="IPR006315">
    <property type="entry name" value="OM_autotransptr_brl_dom"/>
</dbReference>
<comment type="caution">
    <text evidence="8">The sequence shown here is derived from an EMBL/GenBank/DDBJ whole genome shotgun (WGS) entry which is preliminary data.</text>
</comment>
<protein>
    <recommendedName>
        <fullName evidence="7">Outer membrane protein beta-barrel domain-containing protein</fullName>
    </recommendedName>
</protein>
<keyword evidence="3" id="KW-0472">Membrane</keyword>
<dbReference type="OrthoDB" id="9815357at2"/>
<evidence type="ECO:0000256" key="3">
    <source>
        <dbReference type="ARBA" id="ARBA00023136"/>
    </source>
</evidence>
<evidence type="ECO:0000313" key="9">
    <source>
        <dbReference type="Proteomes" id="UP000093748"/>
    </source>
</evidence>
<dbReference type="RefSeq" id="WP_032930404.1">
    <property type="nucleotide sequence ID" value="NZ_LZTH01000044.1"/>
</dbReference>
<dbReference type="NCBIfam" id="TIGR01414">
    <property type="entry name" value="autotrans_barl"/>
    <property type="match status" value="1"/>
</dbReference>
<dbReference type="GO" id="GO:0009279">
    <property type="term" value="C:cell outer membrane"/>
    <property type="evidence" value="ECO:0007669"/>
    <property type="project" value="UniProtKB-SubCell"/>
</dbReference>
<dbReference type="PANTHER" id="PTHR34001:SF3">
    <property type="entry name" value="BLL7405 PROTEIN"/>
    <property type="match status" value="1"/>
</dbReference>
<evidence type="ECO:0000256" key="2">
    <source>
        <dbReference type="ARBA" id="ARBA00022729"/>
    </source>
</evidence>
<organism evidence="8 9">
    <name type="scientific">Rhizobium loti</name>
    <name type="common">Mesorhizobium loti</name>
    <dbReference type="NCBI Taxonomy" id="381"/>
    <lineage>
        <taxon>Bacteria</taxon>
        <taxon>Pseudomonadati</taxon>
        <taxon>Pseudomonadota</taxon>
        <taxon>Alphaproteobacteria</taxon>
        <taxon>Hyphomicrobiales</taxon>
        <taxon>Phyllobacteriaceae</taxon>
        <taxon>Mesorhizobium</taxon>
    </lineage>
</organism>
<proteinExistence type="inferred from homology"/>
<evidence type="ECO:0000256" key="1">
    <source>
        <dbReference type="ARBA" id="ARBA00004442"/>
    </source>
</evidence>
<gene>
    <name evidence="8" type="ORF">BAE39_30425</name>
</gene>
<dbReference type="Proteomes" id="UP000093748">
    <property type="component" value="Unassembled WGS sequence"/>
</dbReference>
<evidence type="ECO:0000259" key="7">
    <source>
        <dbReference type="Pfam" id="PF13505"/>
    </source>
</evidence>
<feature type="chain" id="PRO_5009827279" description="Outer membrane protein beta-barrel domain-containing protein" evidence="6">
    <location>
        <begin position="21"/>
        <end position="226"/>
    </location>
</feature>
<name>A0A1A5J1S7_RHILI</name>
<feature type="signal peptide" evidence="6">
    <location>
        <begin position="1"/>
        <end position="20"/>
    </location>
</feature>
<dbReference type="Gene3D" id="2.40.160.20">
    <property type="match status" value="1"/>
</dbReference>
<evidence type="ECO:0000256" key="5">
    <source>
        <dbReference type="ARBA" id="ARBA00038306"/>
    </source>
</evidence>
<comment type="similarity">
    <text evidence="5">Belongs to the Omp25/RopB family.</text>
</comment>
<comment type="subcellular location">
    <subcellularLocation>
        <location evidence="1">Cell outer membrane</location>
    </subcellularLocation>
</comment>
<dbReference type="AlphaFoldDB" id="A0A1A5J1S7"/>
<dbReference type="InterPro" id="IPR027385">
    <property type="entry name" value="Beta-barrel_OMP"/>
</dbReference>
<accession>A0A1A5J1S7</accession>
<dbReference type="GeneID" id="66683858"/>
<dbReference type="SUPFAM" id="SSF56925">
    <property type="entry name" value="OMPA-like"/>
    <property type="match status" value="1"/>
</dbReference>
<evidence type="ECO:0000256" key="6">
    <source>
        <dbReference type="SAM" id="SignalP"/>
    </source>
</evidence>